<feature type="compositionally biased region" description="Polar residues" evidence="4">
    <location>
        <begin position="108"/>
        <end position="121"/>
    </location>
</feature>
<accession>A0A9P4YDT3</accession>
<comment type="similarity">
    <text evidence="1">Belongs to the CNOT2/3/5 family.</text>
</comment>
<feature type="compositionally biased region" description="Low complexity" evidence="4">
    <location>
        <begin position="252"/>
        <end position="268"/>
    </location>
</feature>
<keyword evidence="3" id="KW-0804">Transcription</keyword>
<evidence type="ECO:0000256" key="2">
    <source>
        <dbReference type="ARBA" id="ARBA00023015"/>
    </source>
</evidence>
<feature type="region of interest" description="Disordered" evidence="4">
    <location>
        <begin position="1"/>
        <end position="67"/>
    </location>
</feature>
<keyword evidence="2" id="KW-0805">Transcription regulation</keyword>
<feature type="compositionally biased region" description="Polar residues" evidence="4">
    <location>
        <begin position="197"/>
        <end position="207"/>
    </location>
</feature>
<name>A0A9P4YDT3_9EURO</name>
<feature type="compositionally biased region" description="Polar residues" evidence="4">
    <location>
        <begin position="132"/>
        <end position="147"/>
    </location>
</feature>
<evidence type="ECO:0000256" key="4">
    <source>
        <dbReference type="SAM" id="MobiDB-lite"/>
    </source>
</evidence>
<evidence type="ECO:0000313" key="7">
    <source>
        <dbReference type="Proteomes" id="UP000749309"/>
    </source>
</evidence>
<sequence length="549" mass="59715">MSGFPAQQQSQNRTANTALLSGRLPNSQMGGTSANWGFGVPMGSQQRTVNPMGSFAQSVGGSQPAAPLDLSIDTPFAMRADTKSGHSGRHYKAKPVLTLDLASLSEFPSLSSGPQNTTPTPGQAIWGNAGQRSIQQSLGQRQAQGSVPPQAPSRESQLQAQQGQSQGQAQGHDDQFPSTTQFVTQLDDFRNGVQAMGQMSGSNQPQAGSVDDFPPLSKQSEQGGAIGNYAGSMGFTGFSAQTRSSLGNQQDSSRIASPAAAGPSGTPGPRLPAGQNQNGIIGQDHEDNAQAQAQAQASMMSQRGMDPMQQPQQQQNPAQMQSSRQQQQPQQPSQAQAENEAQDPSRAAQTAEQASLSQMSEHDRFGLAGLLRMIHSDSPDVASLAIGQDLMSLGLDLNQQEPLHQTFASPFISSNVSIPLRPDFTLPACYNVANVQPLQNRIPSFSDETLFYIFYSMPRDIMQELVAEELMGRKWRYHKIERAWLTRDDTYPNPVEVERGISERGVYLWWDTNSWKKVRREFILRYADLDNRLDPGRNLVRGMPFPQAT</sequence>
<evidence type="ECO:0000313" key="6">
    <source>
        <dbReference type="EMBL" id="KAF3892715.1"/>
    </source>
</evidence>
<feature type="region of interest" description="Disordered" evidence="4">
    <location>
        <begin position="108"/>
        <end position="127"/>
    </location>
</feature>
<evidence type="ECO:0000259" key="5">
    <source>
        <dbReference type="Pfam" id="PF04153"/>
    </source>
</evidence>
<gene>
    <name evidence="6" type="ORF">GY632_4547</name>
</gene>
<feature type="compositionally biased region" description="Polar residues" evidence="4">
    <location>
        <begin position="347"/>
        <end position="359"/>
    </location>
</feature>
<evidence type="ECO:0000256" key="3">
    <source>
        <dbReference type="ARBA" id="ARBA00023163"/>
    </source>
</evidence>
<dbReference type="GO" id="GO:0030015">
    <property type="term" value="C:CCR4-NOT core complex"/>
    <property type="evidence" value="ECO:0007669"/>
    <property type="project" value="InterPro"/>
</dbReference>
<feature type="compositionally biased region" description="Polar residues" evidence="4">
    <location>
        <begin position="43"/>
        <end position="61"/>
    </location>
</feature>
<dbReference type="GO" id="GO:0006355">
    <property type="term" value="P:regulation of DNA-templated transcription"/>
    <property type="evidence" value="ECO:0007669"/>
    <property type="project" value="InterPro"/>
</dbReference>
<feature type="region of interest" description="Disordered" evidence="4">
    <location>
        <begin position="132"/>
        <end position="359"/>
    </location>
</feature>
<dbReference type="Pfam" id="PF04153">
    <property type="entry name" value="NOT2_3_5_C"/>
    <property type="match status" value="1"/>
</dbReference>
<dbReference type="Proteomes" id="UP000749309">
    <property type="component" value="Unassembled WGS sequence"/>
</dbReference>
<dbReference type="GO" id="GO:0000289">
    <property type="term" value="P:nuclear-transcribed mRNA poly(A) tail shortening"/>
    <property type="evidence" value="ECO:0007669"/>
    <property type="project" value="UniProtKB-ARBA"/>
</dbReference>
<evidence type="ECO:0000256" key="1">
    <source>
        <dbReference type="ARBA" id="ARBA00007682"/>
    </source>
</evidence>
<dbReference type="InterPro" id="IPR040168">
    <property type="entry name" value="Not2/3/5"/>
</dbReference>
<dbReference type="InterPro" id="IPR007282">
    <property type="entry name" value="NOT2/3/5_C"/>
</dbReference>
<dbReference type="InterPro" id="IPR038635">
    <property type="entry name" value="CCR4-NOT_su2/3/5_C_sf"/>
</dbReference>
<feature type="compositionally biased region" description="Polar residues" evidence="4">
    <location>
        <begin position="238"/>
        <end position="251"/>
    </location>
</feature>
<protein>
    <submittedName>
        <fullName evidence="6">General negative regulator of transcription subunit 2</fullName>
    </submittedName>
</protein>
<organism evidence="6 7">
    <name type="scientific">Trichophyton interdigitale</name>
    <dbReference type="NCBI Taxonomy" id="101480"/>
    <lineage>
        <taxon>Eukaryota</taxon>
        <taxon>Fungi</taxon>
        <taxon>Dikarya</taxon>
        <taxon>Ascomycota</taxon>
        <taxon>Pezizomycotina</taxon>
        <taxon>Eurotiomycetes</taxon>
        <taxon>Eurotiomycetidae</taxon>
        <taxon>Onygenales</taxon>
        <taxon>Arthrodermataceae</taxon>
        <taxon>Trichophyton</taxon>
    </lineage>
</organism>
<dbReference type="PANTHER" id="PTHR23326">
    <property type="entry name" value="CCR4 NOT-RELATED"/>
    <property type="match status" value="1"/>
</dbReference>
<comment type="caution">
    <text evidence="6">The sequence shown here is derived from an EMBL/GenBank/DDBJ whole genome shotgun (WGS) entry which is preliminary data.</text>
</comment>
<proteinExistence type="inferred from homology"/>
<reference evidence="6" key="1">
    <citation type="submission" date="2020-03" db="EMBL/GenBank/DDBJ databases">
        <title>Whole Genome Sequence of Trichophyton interdigitale from India.</title>
        <authorList>
            <person name="Kumar P."/>
        </authorList>
    </citation>
    <scope>NUCLEOTIDE SEQUENCE</scope>
    <source>
        <strain evidence="6">UCMS-IGIB-CI14</strain>
    </source>
</reference>
<feature type="compositionally biased region" description="Polar residues" evidence="4">
    <location>
        <begin position="1"/>
        <end position="35"/>
    </location>
</feature>
<feature type="compositionally biased region" description="Low complexity" evidence="4">
    <location>
        <begin position="289"/>
        <end position="339"/>
    </location>
</feature>
<dbReference type="EMBL" id="JAAQVJ010000159">
    <property type="protein sequence ID" value="KAF3892715.1"/>
    <property type="molecule type" value="Genomic_DNA"/>
</dbReference>
<feature type="domain" description="NOT2/NOT3/NOT5 C-terminal" evidence="5">
    <location>
        <begin position="405"/>
        <end position="529"/>
    </location>
</feature>
<dbReference type="Gene3D" id="2.30.30.1020">
    <property type="entry name" value="CCR4-NOT complex subunit 2/3/5, C-terminal domain"/>
    <property type="match status" value="1"/>
</dbReference>
<dbReference type="FunFam" id="2.30.30.1020:FF:000007">
    <property type="entry name" value="Putative not2 family protein"/>
    <property type="match status" value="1"/>
</dbReference>
<feature type="compositionally biased region" description="Low complexity" evidence="4">
    <location>
        <begin position="156"/>
        <end position="170"/>
    </location>
</feature>
<dbReference type="AlphaFoldDB" id="A0A9P4YDT3"/>